<dbReference type="GO" id="GO:0003677">
    <property type="term" value="F:DNA binding"/>
    <property type="evidence" value="ECO:0007669"/>
    <property type="project" value="UniProtKB-KW"/>
</dbReference>
<evidence type="ECO:0000313" key="6">
    <source>
        <dbReference type="EMBL" id="QLG46151.1"/>
    </source>
</evidence>
<dbReference type="InterPro" id="IPR014710">
    <property type="entry name" value="RmlC-like_jellyroll"/>
</dbReference>
<evidence type="ECO:0000256" key="1">
    <source>
        <dbReference type="ARBA" id="ARBA00023015"/>
    </source>
</evidence>
<dbReference type="KEGG" id="cagg:HYG79_12590"/>
<dbReference type="PROSITE" id="PS50042">
    <property type="entry name" value="CNMP_BINDING_3"/>
    <property type="match status" value="1"/>
</dbReference>
<organism evidence="6 7">
    <name type="scientific">Costertonia aggregata</name>
    <dbReference type="NCBI Taxonomy" id="343403"/>
    <lineage>
        <taxon>Bacteria</taxon>
        <taxon>Pseudomonadati</taxon>
        <taxon>Bacteroidota</taxon>
        <taxon>Flavobacteriia</taxon>
        <taxon>Flavobacteriales</taxon>
        <taxon>Flavobacteriaceae</taxon>
        <taxon>Costertonia</taxon>
    </lineage>
</organism>
<dbReference type="AlphaFoldDB" id="A0A7H9ARN5"/>
<dbReference type="InterPro" id="IPR000595">
    <property type="entry name" value="cNMP-bd_dom"/>
</dbReference>
<dbReference type="GO" id="GO:0005829">
    <property type="term" value="C:cytosol"/>
    <property type="evidence" value="ECO:0007669"/>
    <property type="project" value="TreeGrafter"/>
</dbReference>
<protein>
    <submittedName>
        <fullName evidence="6">Crp/Fnr family transcriptional regulator</fullName>
    </submittedName>
</protein>
<dbReference type="InterPro" id="IPR036390">
    <property type="entry name" value="WH_DNA-bd_sf"/>
</dbReference>
<dbReference type="Pfam" id="PF13545">
    <property type="entry name" value="HTH_Crp_2"/>
    <property type="match status" value="1"/>
</dbReference>
<keyword evidence="1" id="KW-0805">Transcription regulation</keyword>
<dbReference type="SMART" id="SM00419">
    <property type="entry name" value="HTH_CRP"/>
    <property type="match status" value="1"/>
</dbReference>
<dbReference type="EMBL" id="CP058595">
    <property type="protein sequence ID" value="QLG46151.1"/>
    <property type="molecule type" value="Genomic_DNA"/>
</dbReference>
<dbReference type="PANTHER" id="PTHR24567:SF26">
    <property type="entry name" value="REGULATORY PROTEIN YEIL"/>
    <property type="match status" value="1"/>
</dbReference>
<dbReference type="GO" id="GO:0003700">
    <property type="term" value="F:DNA-binding transcription factor activity"/>
    <property type="evidence" value="ECO:0007669"/>
    <property type="project" value="TreeGrafter"/>
</dbReference>
<dbReference type="Gene3D" id="1.10.10.10">
    <property type="entry name" value="Winged helix-like DNA-binding domain superfamily/Winged helix DNA-binding domain"/>
    <property type="match status" value="1"/>
</dbReference>
<gene>
    <name evidence="6" type="ORF">HYG79_12590</name>
</gene>
<keyword evidence="3" id="KW-0804">Transcription</keyword>
<reference evidence="6 7" key="1">
    <citation type="journal article" date="2006" name="Int. J. Syst. Evol. Microbiol.">
        <title>Costertonia aggregata gen. nov., sp. nov., a mesophilic marine bacterium of the family Flavobacteriaceae, isolated from a mature biofilm.</title>
        <authorList>
            <person name="Kwon K.K."/>
            <person name="Lee Y.K."/>
            <person name="Lee H.K."/>
        </authorList>
    </citation>
    <scope>NUCLEOTIDE SEQUENCE [LARGE SCALE GENOMIC DNA]</scope>
    <source>
        <strain evidence="6 7">KCCM 42265</strain>
    </source>
</reference>
<evidence type="ECO:0000259" key="4">
    <source>
        <dbReference type="PROSITE" id="PS50042"/>
    </source>
</evidence>
<evidence type="ECO:0000259" key="5">
    <source>
        <dbReference type="PROSITE" id="PS51063"/>
    </source>
</evidence>
<dbReference type="CDD" id="cd00038">
    <property type="entry name" value="CAP_ED"/>
    <property type="match status" value="1"/>
</dbReference>
<accession>A0A7H9ARN5</accession>
<dbReference type="RefSeq" id="WP_179242432.1">
    <property type="nucleotide sequence ID" value="NZ_CP058595.1"/>
</dbReference>
<keyword evidence="7" id="KW-1185">Reference proteome</keyword>
<name>A0A7H9ARN5_9FLAO</name>
<dbReference type="PROSITE" id="PS51063">
    <property type="entry name" value="HTH_CRP_2"/>
    <property type="match status" value="1"/>
</dbReference>
<evidence type="ECO:0000313" key="7">
    <source>
        <dbReference type="Proteomes" id="UP000509302"/>
    </source>
</evidence>
<keyword evidence="2" id="KW-0238">DNA-binding</keyword>
<dbReference type="InterPro" id="IPR036388">
    <property type="entry name" value="WH-like_DNA-bd_sf"/>
</dbReference>
<dbReference type="SUPFAM" id="SSF46785">
    <property type="entry name" value="Winged helix' DNA-binding domain"/>
    <property type="match status" value="1"/>
</dbReference>
<dbReference type="InterPro" id="IPR018490">
    <property type="entry name" value="cNMP-bd_dom_sf"/>
</dbReference>
<dbReference type="SUPFAM" id="SSF51206">
    <property type="entry name" value="cAMP-binding domain-like"/>
    <property type="match status" value="1"/>
</dbReference>
<dbReference type="InterPro" id="IPR012318">
    <property type="entry name" value="HTH_CRP"/>
</dbReference>
<dbReference type="PANTHER" id="PTHR24567">
    <property type="entry name" value="CRP FAMILY TRANSCRIPTIONAL REGULATORY PROTEIN"/>
    <property type="match status" value="1"/>
</dbReference>
<dbReference type="Proteomes" id="UP000509302">
    <property type="component" value="Chromosome"/>
</dbReference>
<dbReference type="InterPro" id="IPR050397">
    <property type="entry name" value="Env_Response_Regulators"/>
</dbReference>
<sequence length="210" mass="24384">MKESLKQNFGYLFEEELLHEIVALGMLKKVPQGETMINIGDFISGVPLLLDGAIKVMREDELGDELLLYFIESGDTCAMTFSCFMGTRKSDIRAVAESDTQVLMIPLQQMELWMAKYKTWRRFILDSYHSRLQELLETVDTLAFMRMDERLLKHLQDKAKVNHSDVIHTTHQEIAADLHTSRVVVSRLLKKMEKEHIISMNRNQIKLLQL</sequence>
<proteinExistence type="predicted"/>
<dbReference type="Pfam" id="PF00027">
    <property type="entry name" value="cNMP_binding"/>
    <property type="match status" value="1"/>
</dbReference>
<evidence type="ECO:0000256" key="3">
    <source>
        <dbReference type="ARBA" id="ARBA00023163"/>
    </source>
</evidence>
<feature type="domain" description="HTH crp-type" evidence="5">
    <location>
        <begin position="145"/>
        <end position="210"/>
    </location>
</feature>
<evidence type="ECO:0000256" key="2">
    <source>
        <dbReference type="ARBA" id="ARBA00023125"/>
    </source>
</evidence>
<feature type="domain" description="Cyclic nucleotide-binding" evidence="4">
    <location>
        <begin position="13"/>
        <end position="131"/>
    </location>
</feature>
<dbReference type="Gene3D" id="2.60.120.10">
    <property type="entry name" value="Jelly Rolls"/>
    <property type="match status" value="1"/>
</dbReference>